<dbReference type="Pfam" id="PF04603">
    <property type="entry name" value="Mog1"/>
    <property type="match status" value="1"/>
</dbReference>
<comment type="similarity">
    <text evidence="1">Belongs to the MOG1 family.</text>
</comment>
<name>A0A0C4DWN7_MAGP6</name>
<evidence type="ECO:0000313" key="6">
    <source>
        <dbReference type="Proteomes" id="UP000011715"/>
    </source>
</evidence>
<evidence type="ECO:0000313" key="5">
    <source>
        <dbReference type="EnsemblFungi" id="MAPG_04416T0"/>
    </source>
</evidence>
<organism evidence="5 6">
    <name type="scientific">Magnaporthiopsis poae (strain ATCC 64411 / 73-15)</name>
    <name type="common">Kentucky bluegrass fungus</name>
    <name type="synonym">Magnaporthe poae</name>
    <dbReference type="NCBI Taxonomy" id="644358"/>
    <lineage>
        <taxon>Eukaryota</taxon>
        <taxon>Fungi</taxon>
        <taxon>Dikarya</taxon>
        <taxon>Ascomycota</taxon>
        <taxon>Pezizomycotina</taxon>
        <taxon>Sordariomycetes</taxon>
        <taxon>Sordariomycetidae</taxon>
        <taxon>Magnaporthales</taxon>
        <taxon>Magnaporthaceae</taxon>
        <taxon>Magnaporthiopsis</taxon>
    </lineage>
</organism>
<keyword evidence="3" id="KW-0653">Protein transport</keyword>
<dbReference type="Proteomes" id="UP000011715">
    <property type="component" value="Unassembled WGS sequence"/>
</dbReference>
<dbReference type="InterPro" id="IPR007681">
    <property type="entry name" value="Mog1"/>
</dbReference>
<evidence type="ECO:0000256" key="1">
    <source>
        <dbReference type="ARBA" id="ARBA00010307"/>
    </source>
</evidence>
<dbReference type="PANTHER" id="PTHR15837:SF0">
    <property type="entry name" value="RAN GUANINE NUCLEOTIDE RELEASE FACTOR"/>
    <property type="match status" value="1"/>
</dbReference>
<evidence type="ECO:0000256" key="2">
    <source>
        <dbReference type="ARBA" id="ARBA00022448"/>
    </source>
</evidence>
<dbReference type="PANTHER" id="PTHR15837">
    <property type="entry name" value="RAN GUANINE NUCLEOTIDE RELEASE FACTOR"/>
    <property type="match status" value="1"/>
</dbReference>
<reference evidence="6" key="2">
    <citation type="submission" date="2010-05" db="EMBL/GenBank/DDBJ databases">
        <title>The genome sequence of Magnaporthe poae strain ATCC 64411.</title>
        <authorList>
            <person name="Ma L.-J."/>
            <person name="Dead R."/>
            <person name="Young S."/>
            <person name="Zeng Q."/>
            <person name="Koehrsen M."/>
            <person name="Alvarado L."/>
            <person name="Berlin A."/>
            <person name="Chapman S.B."/>
            <person name="Chen Z."/>
            <person name="Freedman E."/>
            <person name="Gellesch M."/>
            <person name="Goldberg J."/>
            <person name="Griggs A."/>
            <person name="Gujja S."/>
            <person name="Heilman E.R."/>
            <person name="Heiman D."/>
            <person name="Hepburn T."/>
            <person name="Howarth C."/>
            <person name="Jen D."/>
            <person name="Larson L."/>
            <person name="Mehta T."/>
            <person name="Neiman D."/>
            <person name="Pearson M."/>
            <person name="Roberts A."/>
            <person name="Saif S."/>
            <person name="Shea T."/>
            <person name="Shenoy N."/>
            <person name="Sisk P."/>
            <person name="Stolte C."/>
            <person name="Sykes S."/>
            <person name="Walk T."/>
            <person name="White J."/>
            <person name="Yandava C."/>
            <person name="Haas B."/>
            <person name="Nusbaum C."/>
            <person name="Birren B."/>
        </authorList>
    </citation>
    <scope>NUCLEOTIDE SEQUENCE [LARGE SCALE GENOMIC DNA]</scope>
    <source>
        <strain evidence="6">ATCC 64411 / 73-15</strain>
    </source>
</reference>
<evidence type="ECO:0008006" key="7">
    <source>
        <dbReference type="Google" id="ProtNLM"/>
    </source>
</evidence>
<evidence type="ECO:0000313" key="4">
    <source>
        <dbReference type="EMBL" id="KLU85390.1"/>
    </source>
</evidence>
<dbReference type="GO" id="GO:0031267">
    <property type="term" value="F:small GTPase binding"/>
    <property type="evidence" value="ECO:0007669"/>
    <property type="project" value="TreeGrafter"/>
</dbReference>
<accession>A0A0C4DWN7</accession>
<dbReference type="Gene3D" id="3.40.1000.10">
    <property type="entry name" value="Mog1/PsbP, alpha/beta/alpha sandwich"/>
    <property type="match status" value="1"/>
</dbReference>
<keyword evidence="6" id="KW-1185">Reference proteome</keyword>
<gene>
    <name evidence="4" type="ORF">MAPG_04416</name>
</gene>
<evidence type="ECO:0000256" key="3">
    <source>
        <dbReference type="ARBA" id="ARBA00022927"/>
    </source>
</evidence>
<dbReference type="GO" id="GO:0006606">
    <property type="term" value="P:protein import into nucleus"/>
    <property type="evidence" value="ECO:0007669"/>
    <property type="project" value="TreeGrafter"/>
</dbReference>
<reference evidence="4" key="3">
    <citation type="submission" date="2011-03" db="EMBL/GenBank/DDBJ databases">
        <title>Annotation of Magnaporthe poae ATCC 64411.</title>
        <authorList>
            <person name="Ma L.-J."/>
            <person name="Dead R."/>
            <person name="Young S.K."/>
            <person name="Zeng Q."/>
            <person name="Gargeya S."/>
            <person name="Fitzgerald M."/>
            <person name="Haas B."/>
            <person name="Abouelleil A."/>
            <person name="Alvarado L."/>
            <person name="Arachchi H.M."/>
            <person name="Berlin A."/>
            <person name="Brown A."/>
            <person name="Chapman S.B."/>
            <person name="Chen Z."/>
            <person name="Dunbar C."/>
            <person name="Freedman E."/>
            <person name="Gearin G."/>
            <person name="Gellesch M."/>
            <person name="Goldberg J."/>
            <person name="Griggs A."/>
            <person name="Gujja S."/>
            <person name="Heiman D."/>
            <person name="Howarth C."/>
            <person name="Larson L."/>
            <person name="Lui A."/>
            <person name="MacDonald P.J.P."/>
            <person name="Mehta T."/>
            <person name="Montmayeur A."/>
            <person name="Murphy C."/>
            <person name="Neiman D."/>
            <person name="Pearson M."/>
            <person name="Priest M."/>
            <person name="Roberts A."/>
            <person name="Saif S."/>
            <person name="Shea T."/>
            <person name="Shenoy N."/>
            <person name="Sisk P."/>
            <person name="Stolte C."/>
            <person name="Sykes S."/>
            <person name="Yandava C."/>
            <person name="Wortman J."/>
            <person name="Nusbaum C."/>
            <person name="Birren B."/>
        </authorList>
    </citation>
    <scope>NUCLEOTIDE SEQUENCE</scope>
    <source>
        <strain evidence="4">ATCC 64411</strain>
    </source>
</reference>
<dbReference type="GO" id="GO:0005634">
    <property type="term" value="C:nucleus"/>
    <property type="evidence" value="ECO:0007669"/>
    <property type="project" value="TreeGrafter"/>
</dbReference>
<dbReference type="InterPro" id="IPR016123">
    <property type="entry name" value="Mog1/PsbP_a/b/a-sand"/>
</dbReference>
<dbReference type="SUPFAM" id="SSF55724">
    <property type="entry name" value="Mog1p/PsbP-like"/>
    <property type="match status" value="1"/>
</dbReference>
<dbReference type="AlphaFoldDB" id="A0A0C4DWN7"/>
<proteinExistence type="inferred from homology"/>
<protein>
    <recommendedName>
        <fullName evidence="7">Ran guanine nucleotide release factor</fullName>
    </recommendedName>
</protein>
<dbReference type="EMBL" id="GL876968">
    <property type="protein sequence ID" value="KLU85390.1"/>
    <property type="molecule type" value="Genomic_DNA"/>
</dbReference>
<dbReference type="VEuPathDB" id="FungiDB:MAPG_04416"/>
<dbReference type="EnsemblFungi" id="MAPG_04416T0">
    <property type="protein sequence ID" value="MAPG_04416T0"/>
    <property type="gene ID" value="MAPG_04416"/>
</dbReference>
<dbReference type="OrthoDB" id="10255285at2759"/>
<dbReference type="eggNOG" id="KOG3329">
    <property type="taxonomic scope" value="Eukaryota"/>
</dbReference>
<reference evidence="4" key="1">
    <citation type="submission" date="2010-05" db="EMBL/GenBank/DDBJ databases">
        <title>The Genome Sequence of Magnaporthe poae strain ATCC 64411.</title>
        <authorList>
            <consortium name="The Broad Institute Genome Sequencing Platform"/>
            <consortium name="Broad Institute Genome Sequencing Center for Infectious Disease"/>
            <person name="Ma L.-J."/>
            <person name="Dead R."/>
            <person name="Young S."/>
            <person name="Zeng Q."/>
            <person name="Koehrsen M."/>
            <person name="Alvarado L."/>
            <person name="Berlin A."/>
            <person name="Chapman S.B."/>
            <person name="Chen Z."/>
            <person name="Freedman E."/>
            <person name="Gellesch M."/>
            <person name="Goldberg J."/>
            <person name="Griggs A."/>
            <person name="Gujja S."/>
            <person name="Heilman E.R."/>
            <person name="Heiman D."/>
            <person name="Hepburn T."/>
            <person name="Howarth C."/>
            <person name="Jen D."/>
            <person name="Larson L."/>
            <person name="Mehta T."/>
            <person name="Neiman D."/>
            <person name="Pearson M."/>
            <person name="Roberts A."/>
            <person name="Saif S."/>
            <person name="Shea T."/>
            <person name="Shenoy N."/>
            <person name="Sisk P."/>
            <person name="Stolte C."/>
            <person name="Sykes S."/>
            <person name="Walk T."/>
            <person name="White J."/>
            <person name="Yandava C."/>
            <person name="Haas B."/>
            <person name="Nusbaum C."/>
            <person name="Birren B."/>
        </authorList>
    </citation>
    <scope>NUCLEOTIDE SEQUENCE</scope>
    <source>
        <strain evidence="4">ATCC 64411</strain>
    </source>
</reference>
<sequence>MPTQFKKTKLFGGALSSDIPGQFADVSQIRQVPDNQEVFIDKDGFTSIIVEITERVGPAGSTPEIDGKALSVHLEDIVGSDVDGVKVWNTTDTEFSRVSSDIPAYTLIATQKPPVDPRSPGGSTAAPDFTALILTLLRLEREQTDILITVNVPHIKGSYDEDEIDLELGKQGKLIGDAVEYAARMWSTFDIHDWKIFDGI</sequence>
<dbReference type="STRING" id="644358.A0A0C4DWN7"/>
<reference evidence="5" key="5">
    <citation type="submission" date="2015-06" db="UniProtKB">
        <authorList>
            <consortium name="EnsemblFungi"/>
        </authorList>
    </citation>
    <scope>IDENTIFICATION</scope>
    <source>
        <strain evidence="5">ATCC 64411</strain>
    </source>
</reference>
<keyword evidence="2" id="KW-0813">Transport</keyword>
<dbReference type="EMBL" id="ADBL01001045">
    <property type="status" value="NOT_ANNOTATED_CDS"/>
    <property type="molecule type" value="Genomic_DNA"/>
</dbReference>
<dbReference type="OMA" id="IDTVKVW"/>
<reference evidence="5" key="4">
    <citation type="journal article" date="2015" name="G3 (Bethesda)">
        <title>Genome sequences of three phytopathogenic species of the Magnaporthaceae family of fungi.</title>
        <authorList>
            <person name="Okagaki L.H."/>
            <person name="Nunes C.C."/>
            <person name="Sailsbery J."/>
            <person name="Clay B."/>
            <person name="Brown D."/>
            <person name="John T."/>
            <person name="Oh Y."/>
            <person name="Young N."/>
            <person name="Fitzgerald M."/>
            <person name="Haas B.J."/>
            <person name="Zeng Q."/>
            <person name="Young S."/>
            <person name="Adiconis X."/>
            <person name="Fan L."/>
            <person name="Levin J.Z."/>
            <person name="Mitchell T.K."/>
            <person name="Okubara P.A."/>
            <person name="Farman M.L."/>
            <person name="Kohn L.M."/>
            <person name="Birren B."/>
            <person name="Ma L.-J."/>
            <person name="Dean R.A."/>
        </authorList>
    </citation>
    <scope>NUCLEOTIDE SEQUENCE</scope>
    <source>
        <strain evidence="5">ATCC 64411 / 73-15</strain>
    </source>
</reference>
<dbReference type="GO" id="GO:0005085">
    <property type="term" value="F:guanyl-nucleotide exchange factor activity"/>
    <property type="evidence" value="ECO:0007669"/>
    <property type="project" value="TreeGrafter"/>
</dbReference>